<evidence type="ECO:0000313" key="2">
    <source>
        <dbReference type="EMBL" id="EDP46670.1"/>
    </source>
</evidence>
<name>A8PMF4_9COXI</name>
<comment type="caution">
    <text evidence="2">The sequence shown here is derived from an EMBL/GenBank/DDBJ whole genome shotgun (WGS) entry which is preliminary data.</text>
</comment>
<feature type="chain" id="PRO_5002725280" description="Protein involved in meta-pathway of phenol degradation" evidence="1">
    <location>
        <begin position="37"/>
        <end position="334"/>
    </location>
</feature>
<gene>
    <name evidence="2" type="ORF">RICGR_0711</name>
</gene>
<reference evidence="2" key="1">
    <citation type="submission" date="2006-04" db="EMBL/GenBank/DDBJ databases">
        <authorList>
            <person name="Seshadri R."/>
            <person name="Federici B.A."/>
        </authorList>
    </citation>
    <scope>NUCLEOTIDE SEQUENCE [LARGE SCALE GENOMIC DNA]</scope>
</reference>
<dbReference type="eggNOG" id="COG4313">
    <property type="taxonomic scope" value="Bacteria"/>
</dbReference>
<dbReference type="Proteomes" id="UP000054075">
    <property type="component" value="Unassembled WGS sequence"/>
</dbReference>
<feature type="signal peptide" evidence="1">
    <location>
        <begin position="1"/>
        <end position="36"/>
    </location>
</feature>
<reference evidence="2" key="2">
    <citation type="submission" date="2007-10" db="EMBL/GenBank/DDBJ databases">
        <authorList>
            <person name="Myers G.S."/>
        </authorList>
    </citation>
    <scope>NUCLEOTIDE SEQUENCE [LARGE SCALE GENOMIC DNA]</scope>
</reference>
<keyword evidence="1" id="KW-0732">Signal</keyword>
<dbReference type="EMBL" id="AAQJ02000001">
    <property type="protein sequence ID" value="EDP46670.1"/>
    <property type="molecule type" value="Genomic_DNA"/>
</dbReference>
<dbReference type="OrthoDB" id="8639774at2"/>
<evidence type="ECO:0000256" key="1">
    <source>
        <dbReference type="SAM" id="SignalP"/>
    </source>
</evidence>
<dbReference type="AlphaFoldDB" id="A8PMF4"/>
<organism evidence="2 3">
    <name type="scientific">Rickettsiella grylli</name>
    <dbReference type="NCBI Taxonomy" id="59196"/>
    <lineage>
        <taxon>Bacteria</taxon>
        <taxon>Pseudomonadati</taxon>
        <taxon>Pseudomonadota</taxon>
        <taxon>Gammaproteobacteria</taxon>
        <taxon>Legionellales</taxon>
        <taxon>Coxiellaceae</taxon>
        <taxon>Rickettsiella</taxon>
    </lineage>
</organism>
<keyword evidence="3" id="KW-1185">Reference proteome</keyword>
<evidence type="ECO:0000313" key="3">
    <source>
        <dbReference type="Proteomes" id="UP000054075"/>
    </source>
</evidence>
<dbReference type="RefSeq" id="WP_006035643.1">
    <property type="nucleotide sequence ID" value="NZ_AAQJ02000001.1"/>
</dbReference>
<accession>A8PMF4</accession>
<proteinExistence type="predicted"/>
<dbReference type="Pfam" id="PF13557">
    <property type="entry name" value="Phenol_MetA_deg"/>
    <property type="match status" value="1"/>
</dbReference>
<protein>
    <recommendedName>
        <fullName evidence="4">Protein involved in meta-pathway of phenol degradation</fullName>
    </recommendedName>
</protein>
<evidence type="ECO:0008006" key="4">
    <source>
        <dbReference type="Google" id="ProtNLM"/>
    </source>
</evidence>
<dbReference type="InterPro" id="IPR025737">
    <property type="entry name" value="FApF"/>
</dbReference>
<sequence length="334" mass="37960">MDSRTQRKTKTVKLMRPIFKAMLFVWLLTNSSEQIAAQELGHYIPGAWDIRSFISPPPGYYLTLYNYFYTSHDIKNQNGHSIQSINIRDTQIALDINVHNAFVAPLFIWVPKTKLMGADFAFMLLQPVANPSLQSSLQILNTGLSINQSSWGIADSYVRPLWFTWRWPIVDLSASYAFYAPTGRYRNLSRNNTGLGFWTHEFQCAGTWFPGKKHLLSVTLAGTYDFNQRKTDIDIRPGNYFSLNWGISQLFSIREKDSLEIGIPGYDQWQITNDSGAAVKGNPSIHDKVHAVGLQVGYTLAALNLVVTGKCLQEFRARSRFQGRVYTLSLSTHF</sequence>